<dbReference type="FunFam" id="3.30.1360.60:FF:000001">
    <property type="entry name" value="PTS system glucose-specific IIBC component PtsG"/>
    <property type="match status" value="1"/>
</dbReference>
<evidence type="ECO:0000256" key="6">
    <source>
        <dbReference type="ARBA" id="ARBA00022683"/>
    </source>
</evidence>
<comment type="catalytic activity">
    <reaction evidence="13">
        <text>N(pros)-phospho-L-histidyl-[protein](out) + sucrose = sucrose 6(G)-phosphate(in) + L-histidyl-[protein]</text>
        <dbReference type="Rhea" id="RHEA:49236"/>
        <dbReference type="Rhea" id="RHEA-COMP:9745"/>
        <dbReference type="Rhea" id="RHEA-COMP:9746"/>
        <dbReference type="ChEBI" id="CHEBI:17992"/>
        <dbReference type="ChEBI" id="CHEBI:29979"/>
        <dbReference type="ChEBI" id="CHEBI:64837"/>
        <dbReference type="ChEBI" id="CHEBI:91002"/>
        <dbReference type="EC" id="2.7.1.211"/>
    </reaction>
</comment>
<feature type="domain" description="PTS EIIC type-1" evidence="20">
    <location>
        <begin position="109"/>
        <end position="483"/>
    </location>
</feature>
<dbReference type="InterPro" id="IPR013013">
    <property type="entry name" value="PTS_EIIC_1"/>
</dbReference>
<evidence type="ECO:0000256" key="14">
    <source>
        <dbReference type="ARBA" id="ARBA00074554"/>
    </source>
</evidence>
<evidence type="ECO:0000256" key="13">
    <source>
        <dbReference type="ARBA" id="ARBA00048931"/>
    </source>
</evidence>
<keyword evidence="5" id="KW-0808">Transferase</keyword>
<feature type="transmembrane region" description="Helical" evidence="17">
    <location>
        <begin position="107"/>
        <end position="128"/>
    </location>
</feature>
<feature type="transmembrane region" description="Helical" evidence="17">
    <location>
        <begin position="372"/>
        <end position="393"/>
    </location>
</feature>
<feature type="domain" description="PTS EIIB type-1" evidence="19">
    <location>
        <begin position="7"/>
        <end position="89"/>
    </location>
</feature>
<keyword evidence="10 17" id="KW-0472">Membrane</keyword>
<evidence type="ECO:0000256" key="15">
    <source>
        <dbReference type="ARBA" id="ARBA00081008"/>
    </source>
</evidence>
<dbReference type="PROSITE" id="PS51103">
    <property type="entry name" value="PTS_EIIC_TYPE_1"/>
    <property type="match status" value="1"/>
</dbReference>
<dbReference type="Gene3D" id="3.30.1360.60">
    <property type="entry name" value="Glucose permease domain IIB"/>
    <property type="match status" value="1"/>
</dbReference>
<evidence type="ECO:0000259" key="20">
    <source>
        <dbReference type="PROSITE" id="PS51103"/>
    </source>
</evidence>
<keyword evidence="8" id="KW-0418">Kinase</keyword>
<feature type="transmembrane region" description="Helical" evidence="17">
    <location>
        <begin position="444"/>
        <end position="467"/>
    </location>
</feature>
<evidence type="ECO:0000313" key="22">
    <source>
        <dbReference type="Proteomes" id="UP000051451"/>
    </source>
</evidence>
<evidence type="ECO:0000256" key="7">
    <source>
        <dbReference type="ARBA" id="ARBA00022692"/>
    </source>
</evidence>
<dbReference type="FunFam" id="2.70.70.10:FF:000001">
    <property type="entry name" value="PTS system glucose-specific IIA component"/>
    <property type="match status" value="1"/>
</dbReference>
<dbReference type="PANTHER" id="PTHR30175">
    <property type="entry name" value="PHOSPHOTRANSFERASE SYSTEM TRANSPORT PROTEIN"/>
    <property type="match status" value="1"/>
</dbReference>
<dbReference type="Proteomes" id="UP000051451">
    <property type="component" value="Unassembled WGS sequence"/>
</dbReference>
<evidence type="ECO:0000256" key="12">
    <source>
        <dbReference type="ARBA" id="ARBA00045139"/>
    </source>
</evidence>
<dbReference type="EC" id="2.7.1.211" evidence="11"/>
<dbReference type="Gene3D" id="2.70.70.10">
    <property type="entry name" value="Glucose Permease (Domain IIA)"/>
    <property type="match status" value="1"/>
</dbReference>
<dbReference type="Pfam" id="PF02378">
    <property type="entry name" value="PTS_EIIC"/>
    <property type="match status" value="1"/>
</dbReference>
<dbReference type="InterPro" id="IPR011055">
    <property type="entry name" value="Dup_hybrid_motif"/>
</dbReference>
<dbReference type="AlphaFoldDB" id="A0A0R1VIL5"/>
<name>A0A0R1VIL5_9LACO</name>
<evidence type="ECO:0000256" key="8">
    <source>
        <dbReference type="ARBA" id="ARBA00022777"/>
    </source>
</evidence>
<dbReference type="STRING" id="1423750.FC89_GL001769"/>
<dbReference type="GO" id="GO:0009401">
    <property type="term" value="P:phosphoenolpyruvate-dependent sugar phosphotransferase system"/>
    <property type="evidence" value="ECO:0007669"/>
    <property type="project" value="UniProtKB-KW"/>
</dbReference>
<dbReference type="SUPFAM" id="SSF55604">
    <property type="entry name" value="Glucose permease domain IIB"/>
    <property type="match status" value="1"/>
</dbReference>
<comment type="function">
    <text evidence="12">The phosphoenolpyruvate-dependent sugar phosphotransferase system (sugar PTS), a major carbohydrate active transport system, catalyzes the phosphorylation of incoming sugar substrates concomitantly with their translocation across the cell membrane. This system is involved in sucrose transport.</text>
</comment>
<dbReference type="InterPro" id="IPR001996">
    <property type="entry name" value="PTS_IIB_1"/>
</dbReference>
<keyword evidence="3" id="KW-1003">Cell membrane</keyword>
<evidence type="ECO:0000256" key="2">
    <source>
        <dbReference type="ARBA" id="ARBA00022448"/>
    </source>
</evidence>
<accession>A0A0R1VIL5</accession>
<comment type="caution">
    <text evidence="21">The sequence shown here is derived from an EMBL/GenBank/DDBJ whole genome shotgun (WGS) entry which is preliminary data.</text>
</comment>
<dbReference type="InterPro" id="IPR003352">
    <property type="entry name" value="PTS_EIIC"/>
</dbReference>
<keyword evidence="7 17" id="KW-0812">Transmembrane</keyword>
<dbReference type="Pfam" id="PF00358">
    <property type="entry name" value="PTS_EIIA_1"/>
    <property type="match status" value="1"/>
</dbReference>
<evidence type="ECO:0000256" key="17">
    <source>
        <dbReference type="SAM" id="Phobius"/>
    </source>
</evidence>
<dbReference type="PROSITE" id="PS51093">
    <property type="entry name" value="PTS_EIIA_TYPE_1"/>
    <property type="match status" value="1"/>
</dbReference>
<evidence type="ECO:0000256" key="9">
    <source>
        <dbReference type="ARBA" id="ARBA00022989"/>
    </source>
</evidence>
<feature type="transmembrane region" description="Helical" evidence="17">
    <location>
        <begin position="342"/>
        <end position="360"/>
    </location>
</feature>
<evidence type="ECO:0000256" key="10">
    <source>
        <dbReference type="ARBA" id="ARBA00023136"/>
    </source>
</evidence>
<keyword evidence="4" id="KW-0762">Sugar transport</keyword>
<dbReference type="CDD" id="cd00212">
    <property type="entry name" value="PTS_IIB_glc"/>
    <property type="match status" value="1"/>
</dbReference>
<protein>
    <recommendedName>
        <fullName evidence="14">PTS system sucrose-specific EIIBCA component</fullName>
        <ecNumber evidence="11">2.7.1.211</ecNumber>
    </recommendedName>
    <alternativeName>
        <fullName evidence="15">EIIBCA-Scr</fullName>
    </alternativeName>
</protein>
<evidence type="ECO:0000256" key="4">
    <source>
        <dbReference type="ARBA" id="ARBA00022597"/>
    </source>
</evidence>
<reference evidence="21 22" key="1">
    <citation type="journal article" date="2015" name="Genome Announc.">
        <title>Expanding the biotechnology potential of lactobacilli through comparative genomics of 213 strains and associated genera.</title>
        <authorList>
            <person name="Sun Z."/>
            <person name="Harris H.M."/>
            <person name="McCann A."/>
            <person name="Guo C."/>
            <person name="Argimon S."/>
            <person name="Zhang W."/>
            <person name="Yang X."/>
            <person name="Jeffery I.B."/>
            <person name="Cooney J.C."/>
            <person name="Kagawa T.F."/>
            <person name="Liu W."/>
            <person name="Song Y."/>
            <person name="Salvetti E."/>
            <person name="Wrobel A."/>
            <person name="Rasinkangas P."/>
            <person name="Parkhill J."/>
            <person name="Rea M.C."/>
            <person name="O'Sullivan O."/>
            <person name="Ritari J."/>
            <person name="Douillard F.P."/>
            <person name="Paul Ross R."/>
            <person name="Yang R."/>
            <person name="Briner A.E."/>
            <person name="Felis G.E."/>
            <person name="de Vos W.M."/>
            <person name="Barrangou R."/>
            <person name="Klaenhammer T.R."/>
            <person name="Caufield P.W."/>
            <person name="Cui Y."/>
            <person name="Zhang H."/>
            <person name="O'Toole P.W."/>
        </authorList>
    </citation>
    <scope>NUCLEOTIDE SEQUENCE [LARGE SCALE GENOMIC DNA]</scope>
    <source>
        <strain evidence="21 22">DSM 18630</strain>
    </source>
</reference>
<dbReference type="NCBIfam" id="TIGR00830">
    <property type="entry name" value="PTBA"/>
    <property type="match status" value="1"/>
</dbReference>
<dbReference type="GO" id="GO:0008982">
    <property type="term" value="F:protein-N(PI)-phosphohistidine-sugar phosphotransferase activity"/>
    <property type="evidence" value="ECO:0007669"/>
    <property type="project" value="InterPro"/>
</dbReference>
<dbReference type="EMBL" id="AZGB01000022">
    <property type="protein sequence ID" value="KRM05298.1"/>
    <property type="molecule type" value="Genomic_DNA"/>
</dbReference>
<evidence type="ECO:0000256" key="1">
    <source>
        <dbReference type="ARBA" id="ARBA00004651"/>
    </source>
</evidence>
<dbReference type="PROSITE" id="PS01035">
    <property type="entry name" value="PTS_EIIB_TYPE_1_CYS"/>
    <property type="match status" value="1"/>
</dbReference>
<dbReference type="InterPro" id="IPR001127">
    <property type="entry name" value="PTS_EIIA_1_perm"/>
</dbReference>
<keyword evidence="6" id="KW-0598">Phosphotransferase system</keyword>
<organism evidence="21 22">
    <name type="scientific">Liquorilactobacillus ghanensis DSM 18630</name>
    <dbReference type="NCBI Taxonomy" id="1423750"/>
    <lineage>
        <taxon>Bacteria</taxon>
        <taxon>Bacillati</taxon>
        <taxon>Bacillota</taxon>
        <taxon>Bacilli</taxon>
        <taxon>Lactobacillales</taxon>
        <taxon>Lactobacillaceae</taxon>
        <taxon>Liquorilactobacillus</taxon>
    </lineage>
</organism>
<keyword evidence="22" id="KW-1185">Reference proteome</keyword>
<dbReference type="InterPro" id="IPR011297">
    <property type="entry name" value="PTS_IIABC_b_glu"/>
</dbReference>
<feature type="transmembrane region" description="Helical" evidence="17">
    <location>
        <begin position="400"/>
        <end position="424"/>
    </location>
</feature>
<feature type="transmembrane region" description="Helical" evidence="17">
    <location>
        <begin position="262"/>
        <end position="284"/>
    </location>
</feature>
<dbReference type="GO" id="GO:0005886">
    <property type="term" value="C:plasma membrane"/>
    <property type="evidence" value="ECO:0007669"/>
    <property type="project" value="UniProtKB-SubCell"/>
</dbReference>
<proteinExistence type="predicted"/>
<dbReference type="GO" id="GO:0016301">
    <property type="term" value="F:kinase activity"/>
    <property type="evidence" value="ECO:0007669"/>
    <property type="project" value="UniProtKB-KW"/>
</dbReference>
<feature type="transmembrane region" description="Helical" evidence="17">
    <location>
        <begin position="304"/>
        <end position="330"/>
    </location>
</feature>
<comment type="subcellular location">
    <subcellularLocation>
        <location evidence="1">Cell membrane</location>
        <topology evidence="1">Multi-pass membrane protein</topology>
    </subcellularLocation>
</comment>
<dbReference type="GO" id="GO:0015771">
    <property type="term" value="P:trehalose transport"/>
    <property type="evidence" value="ECO:0007669"/>
    <property type="project" value="TreeGrafter"/>
</dbReference>
<evidence type="ECO:0000259" key="19">
    <source>
        <dbReference type="PROSITE" id="PS51098"/>
    </source>
</evidence>
<dbReference type="Pfam" id="PF00367">
    <property type="entry name" value="PTS_EIIB"/>
    <property type="match status" value="1"/>
</dbReference>
<sequence>MKTMKYEDLSKKIIDGVGGKENVNSVVHCTTRLRFKLKDEGAAKTDRLKTTDGVITVVQSGGQYQVVIGNHVADVYDDLIKVGGFQDGGAVPDDYGEKSDMNLLDRFIDLVSGIFTPILGPLCAAGMIKGFTAMFVALGWISSTSGSYLILHAIGDAFFYFLPVILGYTSANKFKVDKFVGMAIGAILCYPDIVAINSSKTILYTLFKGTFFASQIHTTFFGIPVIMMNYTSSVIPIILAVWFASHIEKWARKVIPDVVKTFLVPFVTLIVTLPVTFIVIGPIATWLSTAISDVTVAIYNFSPVFAGLLMGAFWQVFVMFGLHWGFVAVMLTNIASKGYDPIVVLSFAASFAQTGVVLAMTLQTKNEKTRSIGIPAVISGIFGVTEPAIYGLSLPRKRPFVLSCIAAAVGGGILGFFGTKAYVNGGLGIFAFPSYINSASGINMAFYGSIIAAVVGAALGFILQILFGKNYVDIEPAAEGVPSDAPAKSTDPVAEAATVESSTTTVFNKATTLASPLSGKIIPLNEIEDKVFASEAMGKGVAIEPTQGIVYAPADGEVILAFPTGHAVGLKTTDDAELLMHIGMDTVNLEGRGFEMLVKQGDQVKAGTPLVKFNIEEIKAAGYSVVTPLVITNSKNYHTVKVITDKNEVDHNETLLALS</sequence>
<dbReference type="InterPro" id="IPR050558">
    <property type="entry name" value="PTS_Sugar-Specific_Components"/>
</dbReference>
<dbReference type="PANTHER" id="PTHR30175:SF1">
    <property type="entry name" value="PTS SYSTEM ARBUTIN-, CELLOBIOSE-, AND SALICIN-SPECIFIC EIIBC COMPONENT-RELATED"/>
    <property type="match status" value="1"/>
</dbReference>
<gene>
    <name evidence="21" type="ORF">FC89_GL001769</name>
</gene>
<feature type="transmembrane region" description="Helical" evidence="17">
    <location>
        <begin position="148"/>
        <end position="167"/>
    </location>
</feature>
<dbReference type="GO" id="GO:0090589">
    <property type="term" value="F:protein-phosphocysteine-trehalose phosphotransferase system transporter activity"/>
    <property type="evidence" value="ECO:0007669"/>
    <property type="project" value="TreeGrafter"/>
</dbReference>
<feature type="transmembrane region" description="Helical" evidence="17">
    <location>
        <begin position="179"/>
        <end position="199"/>
    </location>
</feature>
<dbReference type="NCBIfam" id="TIGR01995">
    <property type="entry name" value="PTS-II-ABC-beta"/>
    <property type="match status" value="1"/>
</dbReference>
<feature type="active site" description="Phosphocysteine intermediate; for EIIB activity" evidence="16">
    <location>
        <position position="29"/>
    </location>
</feature>
<evidence type="ECO:0000313" key="21">
    <source>
        <dbReference type="EMBL" id="KRM05298.1"/>
    </source>
</evidence>
<dbReference type="PROSITE" id="PS51098">
    <property type="entry name" value="PTS_EIIB_TYPE_1"/>
    <property type="match status" value="1"/>
</dbReference>
<evidence type="ECO:0000256" key="11">
    <source>
        <dbReference type="ARBA" id="ARBA00044053"/>
    </source>
</evidence>
<dbReference type="PATRIC" id="fig|1423750.3.peg.1814"/>
<evidence type="ECO:0000256" key="3">
    <source>
        <dbReference type="ARBA" id="ARBA00022475"/>
    </source>
</evidence>
<dbReference type="SUPFAM" id="SSF51261">
    <property type="entry name" value="Duplicated hybrid motif"/>
    <property type="match status" value="1"/>
</dbReference>
<keyword evidence="9 17" id="KW-1133">Transmembrane helix</keyword>
<dbReference type="InterPro" id="IPR018113">
    <property type="entry name" value="PTrfase_EIIB_Cys"/>
</dbReference>
<keyword evidence="2" id="KW-0813">Transport</keyword>
<feature type="transmembrane region" description="Helical" evidence="17">
    <location>
        <begin position="219"/>
        <end position="242"/>
    </location>
</feature>
<feature type="domain" description="PTS EIIA type-1" evidence="18">
    <location>
        <begin position="529"/>
        <end position="633"/>
    </location>
</feature>
<evidence type="ECO:0000256" key="16">
    <source>
        <dbReference type="PROSITE-ProRule" id="PRU00421"/>
    </source>
</evidence>
<evidence type="ECO:0000259" key="18">
    <source>
        <dbReference type="PROSITE" id="PS51093"/>
    </source>
</evidence>
<dbReference type="InterPro" id="IPR036878">
    <property type="entry name" value="Glu_permease_IIB"/>
</dbReference>
<evidence type="ECO:0000256" key="5">
    <source>
        <dbReference type="ARBA" id="ARBA00022679"/>
    </source>
</evidence>